<proteinExistence type="predicted"/>
<dbReference type="Proteomes" id="UP000772434">
    <property type="component" value="Unassembled WGS sequence"/>
</dbReference>
<name>A0A9P5PZ15_9AGAR</name>
<keyword evidence="1" id="KW-0732">Signal</keyword>
<reference evidence="2" key="1">
    <citation type="submission" date="2020-11" db="EMBL/GenBank/DDBJ databases">
        <authorList>
            <consortium name="DOE Joint Genome Institute"/>
            <person name="Ahrendt S."/>
            <person name="Riley R."/>
            <person name="Andreopoulos W."/>
            <person name="Labutti K."/>
            <person name="Pangilinan J."/>
            <person name="Ruiz-Duenas F.J."/>
            <person name="Barrasa J.M."/>
            <person name="Sanchez-Garcia M."/>
            <person name="Camarero S."/>
            <person name="Miyauchi S."/>
            <person name="Serrano A."/>
            <person name="Linde D."/>
            <person name="Babiker R."/>
            <person name="Drula E."/>
            <person name="Ayuso-Fernandez I."/>
            <person name="Pacheco R."/>
            <person name="Padilla G."/>
            <person name="Ferreira P."/>
            <person name="Barriuso J."/>
            <person name="Kellner H."/>
            <person name="Castanera R."/>
            <person name="Alfaro M."/>
            <person name="Ramirez L."/>
            <person name="Pisabarro A.G."/>
            <person name="Kuo A."/>
            <person name="Tritt A."/>
            <person name="Lipzen A."/>
            <person name="He G."/>
            <person name="Yan M."/>
            <person name="Ng V."/>
            <person name="Cullen D."/>
            <person name="Martin F."/>
            <person name="Rosso M.-N."/>
            <person name="Henrissat B."/>
            <person name="Hibbett D."/>
            <person name="Martinez A.T."/>
            <person name="Grigoriev I.V."/>
        </authorList>
    </citation>
    <scope>NUCLEOTIDE SEQUENCE</scope>
    <source>
        <strain evidence="2">AH 40177</strain>
    </source>
</reference>
<evidence type="ECO:0000313" key="2">
    <source>
        <dbReference type="EMBL" id="KAF9072011.1"/>
    </source>
</evidence>
<comment type="caution">
    <text evidence="2">The sequence shown here is derived from an EMBL/GenBank/DDBJ whole genome shotgun (WGS) entry which is preliminary data.</text>
</comment>
<evidence type="ECO:0000256" key="1">
    <source>
        <dbReference type="SAM" id="SignalP"/>
    </source>
</evidence>
<evidence type="ECO:0000313" key="3">
    <source>
        <dbReference type="Proteomes" id="UP000772434"/>
    </source>
</evidence>
<organism evidence="2 3">
    <name type="scientific">Rhodocollybia butyracea</name>
    <dbReference type="NCBI Taxonomy" id="206335"/>
    <lineage>
        <taxon>Eukaryota</taxon>
        <taxon>Fungi</taxon>
        <taxon>Dikarya</taxon>
        <taxon>Basidiomycota</taxon>
        <taxon>Agaricomycotina</taxon>
        <taxon>Agaricomycetes</taxon>
        <taxon>Agaricomycetidae</taxon>
        <taxon>Agaricales</taxon>
        <taxon>Marasmiineae</taxon>
        <taxon>Omphalotaceae</taxon>
        <taxon>Rhodocollybia</taxon>
    </lineage>
</organism>
<dbReference type="AlphaFoldDB" id="A0A9P5PZ15"/>
<dbReference type="EMBL" id="JADNRY010000028">
    <property type="protein sequence ID" value="KAF9072011.1"/>
    <property type="molecule type" value="Genomic_DNA"/>
</dbReference>
<protein>
    <recommendedName>
        <fullName evidence="4">Amine oxidase</fullName>
    </recommendedName>
</protein>
<accession>A0A9P5PZ15</accession>
<evidence type="ECO:0008006" key="4">
    <source>
        <dbReference type="Google" id="ProtNLM"/>
    </source>
</evidence>
<sequence length="434" mass="49520">MQSVTRYSRIQKISWIRFIFLLLAFIASVAYAAPLDRRGDQPPVNVAFVTAQEGLIGEKHVPVGDRARVKSEATKPAQGRVLALLQLIQDQRLVHVGAFPDLSLPVPIYKTIKWNPHNFFYLKPMAGNDAREMTFFRILTDGKPKYIAWIAYGIDGKSGASTYASVMEVVTDGKKVREGKVKELKEVARLTGKTDAERKQWTSLHERFRFKMRNYSAVEFVPTEEKNWIAGPAAPDEVSQKPLKITFVKSNGDDMTMVAPPETISEGTEAMKLVVQKLLRFGIPSLHLLNPLPEHLPWPWTDRTVFYPGYDRNVPRGMAFLRLERGVFVAYAWIAYTHNEHLCASIMKEDGSGIQELARVMDVEDNKEWGEFNHKFFGRASFLENLPFRPAPQKAWMSSSHMEVAEVLETLHKEPLDWVKEEWGYVRNNAATRQ</sequence>
<gene>
    <name evidence="2" type="ORF">BDP27DRAFT_1496654</name>
</gene>
<feature type="chain" id="PRO_5040468558" description="Amine oxidase" evidence="1">
    <location>
        <begin position="33"/>
        <end position="434"/>
    </location>
</feature>
<feature type="signal peptide" evidence="1">
    <location>
        <begin position="1"/>
        <end position="32"/>
    </location>
</feature>
<keyword evidence="3" id="KW-1185">Reference proteome</keyword>